<dbReference type="AlphaFoldDB" id="A0AAN9I009"/>
<proteinExistence type="predicted"/>
<gene>
    <name evidence="2" type="ORF">RIF29_24282</name>
</gene>
<evidence type="ECO:0000313" key="2">
    <source>
        <dbReference type="EMBL" id="KAK7258700.1"/>
    </source>
</evidence>
<organism evidence="2 3">
    <name type="scientific">Crotalaria pallida</name>
    <name type="common">Smooth rattlebox</name>
    <name type="synonym">Crotalaria striata</name>
    <dbReference type="NCBI Taxonomy" id="3830"/>
    <lineage>
        <taxon>Eukaryota</taxon>
        <taxon>Viridiplantae</taxon>
        <taxon>Streptophyta</taxon>
        <taxon>Embryophyta</taxon>
        <taxon>Tracheophyta</taxon>
        <taxon>Spermatophyta</taxon>
        <taxon>Magnoliopsida</taxon>
        <taxon>eudicotyledons</taxon>
        <taxon>Gunneridae</taxon>
        <taxon>Pentapetalae</taxon>
        <taxon>rosids</taxon>
        <taxon>fabids</taxon>
        <taxon>Fabales</taxon>
        <taxon>Fabaceae</taxon>
        <taxon>Papilionoideae</taxon>
        <taxon>50 kb inversion clade</taxon>
        <taxon>genistoids sensu lato</taxon>
        <taxon>core genistoids</taxon>
        <taxon>Crotalarieae</taxon>
        <taxon>Crotalaria</taxon>
    </lineage>
</organism>
<feature type="chain" id="PRO_5042889810" evidence="1">
    <location>
        <begin position="20"/>
        <end position="87"/>
    </location>
</feature>
<evidence type="ECO:0000313" key="3">
    <source>
        <dbReference type="Proteomes" id="UP001372338"/>
    </source>
</evidence>
<feature type="signal peptide" evidence="1">
    <location>
        <begin position="1"/>
        <end position="19"/>
    </location>
</feature>
<evidence type="ECO:0000256" key="1">
    <source>
        <dbReference type="SAM" id="SignalP"/>
    </source>
</evidence>
<accession>A0AAN9I009</accession>
<comment type="caution">
    <text evidence="2">The sequence shown here is derived from an EMBL/GenBank/DDBJ whole genome shotgun (WGS) entry which is preliminary data.</text>
</comment>
<dbReference type="Proteomes" id="UP001372338">
    <property type="component" value="Unassembled WGS sequence"/>
</dbReference>
<keyword evidence="1" id="KW-0732">Signal</keyword>
<keyword evidence="3" id="KW-1185">Reference proteome</keyword>
<reference evidence="2 3" key="1">
    <citation type="submission" date="2024-01" db="EMBL/GenBank/DDBJ databases">
        <title>The genomes of 5 underutilized Papilionoideae crops provide insights into root nodulation and disease resistanc.</title>
        <authorList>
            <person name="Yuan L."/>
        </authorList>
    </citation>
    <scope>NUCLEOTIDE SEQUENCE [LARGE SCALE GENOMIC DNA]</scope>
    <source>
        <strain evidence="2">ZHUSHIDOU_FW_LH</strain>
        <tissue evidence="2">Leaf</tissue>
    </source>
</reference>
<sequence>MVFHEAFLWHNLVFKVVFTASEILNCVFKTCDLQDELWHNGNLYCFCDLEVMGSNPENDISACREGCINLLLLFARALRVGLPFIRG</sequence>
<name>A0AAN9I009_CROPI</name>
<dbReference type="EMBL" id="JAYWIO010000005">
    <property type="protein sequence ID" value="KAK7258700.1"/>
    <property type="molecule type" value="Genomic_DNA"/>
</dbReference>
<protein>
    <submittedName>
        <fullName evidence="2">Uncharacterized protein</fullName>
    </submittedName>
</protein>